<dbReference type="InterPro" id="IPR003598">
    <property type="entry name" value="Ig_sub2"/>
</dbReference>
<gene>
    <name evidence="7" type="primary">Mocs1_0</name>
    <name evidence="7" type="ORF">G6Z77_0006014</name>
</gene>
<dbReference type="FunFam" id="2.60.40.10:FF:000129">
    <property type="entry name" value="CLUMA_CG018772, isoform A"/>
    <property type="match status" value="1"/>
</dbReference>
<proteinExistence type="predicted"/>
<dbReference type="InterPro" id="IPR036179">
    <property type="entry name" value="Ig-like_dom_sf"/>
</dbReference>
<dbReference type="GO" id="GO:0061799">
    <property type="term" value="F:cyclic pyranopterin monophosphate synthase activity"/>
    <property type="evidence" value="ECO:0007669"/>
    <property type="project" value="UniProtKB-EC"/>
</dbReference>
<keyword evidence="5" id="KW-0456">Lyase</keyword>
<dbReference type="SUPFAM" id="SSF55040">
    <property type="entry name" value="Molybdenum cofactor biosynthesis protein C, MoaC"/>
    <property type="match status" value="1"/>
</dbReference>
<dbReference type="GO" id="GO:0032589">
    <property type="term" value="C:neuron projection membrane"/>
    <property type="evidence" value="ECO:0007669"/>
    <property type="project" value="TreeGrafter"/>
</dbReference>
<feature type="non-terminal residue" evidence="7">
    <location>
        <position position="1"/>
    </location>
</feature>
<dbReference type="Gene3D" id="3.30.70.640">
    <property type="entry name" value="Molybdopterin cofactor biosynthesis C (MoaC) domain"/>
    <property type="match status" value="1"/>
</dbReference>
<evidence type="ECO:0000256" key="5">
    <source>
        <dbReference type="ARBA" id="ARBA00023239"/>
    </source>
</evidence>
<dbReference type="InterPro" id="IPR036522">
    <property type="entry name" value="MoaC_sf"/>
</dbReference>
<dbReference type="InterPro" id="IPR013106">
    <property type="entry name" value="Ig_V-set"/>
</dbReference>
<protein>
    <recommendedName>
        <fullName evidence="3">cyclic pyranopterin monophosphate synthase</fullName>
        <ecNumber evidence="3">4.6.1.17</ecNumber>
    </recommendedName>
</protein>
<dbReference type="InterPro" id="IPR003599">
    <property type="entry name" value="Ig_sub"/>
</dbReference>
<dbReference type="UniPathway" id="UPA00344"/>
<accession>A0A836G611</accession>
<dbReference type="PANTHER" id="PTHR23279">
    <property type="entry name" value="DEFECTIVE PROBOSCIS EXTENSION RESPONSE DPR -RELATED"/>
    <property type="match status" value="1"/>
</dbReference>
<organism evidence="7 8">
    <name type="scientific">Acromyrmex heyeri</name>
    <dbReference type="NCBI Taxonomy" id="230685"/>
    <lineage>
        <taxon>Eukaryota</taxon>
        <taxon>Metazoa</taxon>
        <taxon>Ecdysozoa</taxon>
        <taxon>Arthropoda</taxon>
        <taxon>Hexapoda</taxon>
        <taxon>Insecta</taxon>
        <taxon>Pterygota</taxon>
        <taxon>Neoptera</taxon>
        <taxon>Endopterygota</taxon>
        <taxon>Hymenoptera</taxon>
        <taxon>Apocrita</taxon>
        <taxon>Aculeata</taxon>
        <taxon>Formicoidea</taxon>
        <taxon>Formicidae</taxon>
        <taxon>Myrmicinae</taxon>
        <taxon>Acromyrmex</taxon>
    </lineage>
</organism>
<comment type="caution">
    <text evidence="7">The sequence shown here is derived from an EMBL/GenBank/DDBJ whole genome shotgun (WGS) entry which is preliminary data.</text>
</comment>
<dbReference type="OrthoDB" id="6377396at2759"/>
<dbReference type="Pfam" id="PF07686">
    <property type="entry name" value="V-set"/>
    <property type="match status" value="1"/>
</dbReference>
<dbReference type="PROSITE" id="PS50835">
    <property type="entry name" value="IG_LIKE"/>
    <property type="match status" value="2"/>
</dbReference>
<dbReference type="SMART" id="SM00408">
    <property type="entry name" value="IGc2"/>
    <property type="match status" value="2"/>
</dbReference>
<dbReference type="GO" id="GO:0050808">
    <property type="term" value="P:synapse organization"/>
    <property type="evidence" value="ECO:0007669"/>
    <property type="project" value="TreeGrafter"/>
</dbReference>
<dbReference type="SMART" id="SM00409">
    <property type="entry name" value="IG"/>
    <property type="match status" value="2"/>
</dbReference>
<dbReference type="NCBIfam" id="TIGR00581">
    <property type="entry name" value="moaC"/>
    <property type="match status" value="1"/>
</dbReference>
<dbReference type="CDD" id="cd01420">
    <property type="entry name" value="MoaC_PE"/>
    <property type="match status" value="1"/>
</dbReference>
<feature type="domain" description="Ig-like" evidence="6">
    <location>
        <begin position="201"/>
        <end position="291"/>
    </location>
</feature>
<dbReference type="AlphaFoldDB" id="A0A836G611"/>
<dbReference type="EC" id="4.6.1.17" evidence="3"/>
<dbReference type="Pfam" id="PF01967">
    <property type="entry name" value="MoaC"/>
    <property type="match status" value="1"/>
</dbReference>
<dbReference type="Pfam" id="PF13927">
    <property type="entry name" value="Ig_3"/>
    <property type="match status" value="1"/>
</dbReference>
<dbReference type="FunFam" id="2.60.40.10:FF:000533">
    <property type="entry name" value="Uncharacterized protein, isoform A"/>
    <property type="match status" value="1"/>
</dbReference>
<name>A0A836G611_9HYME</name>
<evidence type="ECO:0000256" key="3">
    <source>
        <dbReference type="ARBA" id="ARBA00012575"/>
    </source>
</evidence>
<dbReference type="SMART" id="SM00406">
    <property type="entry name" value="IGv"/>
    <property type="match status" value="2"/>
</dbReference>
<evidence type="ECO:0000259" key="6">
    <source>
        <dbReference type="PROSITE" id="PS50835"/>
    </source>
</evidence>
<sequence length="438" mass="48343">MSNTISMQYKYFPYISKYLKSNASIRMYSSLSHIDETGKASMVDVGLKNDSKRVAIARGFVRIGPVISNLIAENNVKKGDVLSVAQLAGIMAAKRTSDLIPLCHPLSLSYVNVRLKLNEESHRVEITSEVRCSGKTGVEMEALTAVSIAALTIYDMCKYAASPGTMEIYGIELVSKMGGTKALFHLNDDTFGKGEKSQRGPKKTYFFKDTPQKLTVAIGQAAVLLCRVKNLGNRTVSWIRKRDLHILTSMSVTYTSDARFTVVGNPETDDWNLRIDYVQPRDADIYECQVNTEPKIYRAVELKVLDIQARITPSQELYIRKGSTISLTCTIELQDLPPSNVTWYHAGAVIDFDGPRGGVSLETEKGKLGTTSKLLITRAQLNDSGNYTCASSKVTPASVMVHVLNGEHPAAMQHGGTGDVNRRLVLLVLIFLVDTMFR</sequence>
<dbReference type="SUPFAM" id="SSF48726">
    <property type="entry name" value="Immunoglobulin"/>
    <property type="match status" value="2"/>
</dbReference>
<evidence type="ECO:0000256" key="4">
    <source>
        <dbReference type="ARBA" id="ARBA00023150"/>
    </source>
</evidence>
<dbReference type="GO" id="GO:0006777">
    <property type="term" value="P:Mo-molybdopterin cofactor biosynthetic process"/>
    <property type="evidence" value="ECO:0007669"/>
    <property type="project" value="UniProtKB-KW"/>
</dbReference>
<comment type="catalytic activity">
    <reaction evidence="1">
        <text>(8S)-3',8-cyclo-7,8-dihydroguanosine 5'-triphosphate = cyclic pyranopterin phosphate + diphosphate</text>
        <dbReference type="Rhea" id="RHEA:49580"/>
        <dbReference type="ChEBI" id="CHEBI:33019"/>
        <dbReference type="ChEBI" id="CHEBI:59648"/>
        <dbReference type="ChEBI" id="CHEBI:131766"/>
        <dbReference type="EC" id="4.6.1.17"/>
    </reaction>
</comment>
<dbReference type="InterPro" id="IPR002820">
    <property type="entry name" value="Mopterin_CF_biosynth-C_dom"/>
</dbReference>
<dbReference type="InterPro" id="IPR047594">
    <property type="entry name" value="MoaC_bact/euk"/>
</dbReference>
<comment type="pathway">
    <text evidence="2">Cofactor biosynthesis; molybdopterin biosynthesis.</text>
</comment>
<dbReference type="InterPro" id="IPR023045">
    <property type="entry name" value="MoaC"/>
</dbReference>
<reference evidence="7 8" key="1">
    <citation type="submission" date="2020-02" db="EMBL/GenBank/DDBJ databases">
        <title>Relaxed selection underlies rapid genomic changes in the transitions from sociality to social parasitism in ants.</title>
        <authorList>
            <person name="Bi X."/>
        </authorList>
    </citation>
    <scope>NUCLEOTIDE SEQUENCE [LARGE SCALE GENOMIC DNA]</scope>
    <source>
        <strain evidence="7">BGI-DK2014b</strain>
        <tissue evidence="7">Whole body</tissue>
    </source>
</reference>
<dbReference type="PANTHER" id="PTHR23279:SF6">
    <property type="entry name" value="DEFECTIVE PROBOSCIS EXTENSION RESPONSE 7, ISOFORM F"/>
    <property type="match status" value="1"/>
</dbReference>
<keyword evidence="8" id="KW-1185">Reference proteome</keyword>
<dbReference type="NCBIfam" id="NF006870">
    <property type="entry name" value="PRK09364.1"/>
    <property type="match status" value="1"/>
</dbReference>
<dbReference type="InterPro" id="IPR037448">
    <property type="entry name" value="Zig-8"/>
</dbReference>
<dbReference type="EMBL" id="JAANIB010001505">
    <property type="protein sequence ID" value="KAG5343879.1"/>
    <property type="molecule type" value="Genomic_DNA"/>
</dbReference>
<evidence type="ECO:0000313" key="7">
    <source>
        <dbReference type="EMBL" id="KAG5343879.1"/>
    </source>
</evidence>
<feature type="non-terminal residue" evidence="7">
    <location>
        <position position="438"/>
    </location>
</feature>
<evidence type="ECO:0000256" key="2">
    <source>
        <dbReference type="ARBA" id="ARBA00005046"/>
    </source>
</evidence>
<dbReference type="Gene3D" id="2.60.40.10">
    <property type="entry name" value="Immunoglobulins"/>
    <property type="match status" value="2"/>
</dbReference>
<dbReference type="InterPro" id="IPR007110">
    <property type="entry name" value="Ig-like_dom"/>
</dbReference>
<evidence type="ECO:0000256" key="1">
    <source>
        <dbReference type="ARBA" id="ARBA00001637"/>
    </source>
</evidence>
<dbReference type="InterPro" id="IPR013783">
    <property type="entry name" value="Ig-like_fold"/>
</dbReference>
<evidence type="ECO:0000313" key="8">
    <source>
        <dbReference type="Proteomes" id="UP000670152"/>
    </source>
</evidence>
<keyword evidence="4" id="KW-0501">Molybdenum cofactor biosynthesis</keyword>
<dbReference type="Proteomes" id="UP000670152">
    <property type="component" value="Unassembled WGS sequence"/>
</dbReference>
<feature type="domain" description="Ig-like" evidence="6">
    <location>
        <begin position="294"/>
        <end position="400"/>
    </location>
</feature>